<dbReference type="SMART" id="SM00324">
    <property type="entry name" value="RhoGAP"/>
    <property type="match status" value="1"/>
</dbReference>
<dbReference type="PROSITE" id="PS50238">
    <property type="entry name" value="RHOGAP"/>
    <property type="match status" value="1"/>
</dbReference>
<evidence type="ECO:0000256" key="1">
    <source>
        <dbReference type="ARBA" id="ARBA00022468"/>
    </source>
</evidence>
<evidence type="ECO:0000313" key="5">
    <source>
        <dbReference type="EMBL" id="PKI83923.1"/>
    </source>
</evidence>
<dbReference type="SUPFAM" id="SSF48350">
    <property type="entry name" value="GTPase activation domain, GAP"/>
    <property type="match status" value="1"/>
</dbReference>
<reference evidence="5 6" key="1">
    <citation type="submission" date="2017-10" db="EMBL/GenBank/DDBJ databases">
        <title>A novel species of cold-tolerant Malassezia isolated from bats.</title>
        <authorList>
            <person name="Lorch J.M."/>
            <person name="Palmer J.M."/>
            <person name="Vanderwolf K.J."/>
            <person name="Schmidt K.Z."/>
            <person name="Verant M.L."/>
            <person name="Weller T.J."/>
            <person name="Blehert D.S."/>
        </authorList>
    </citation>
    <scope>NUCLEOTIDE SEQUENCE [LARGE SCALE GENOMIC DNA]</scope>
    <source>
        <strain evidence="5 6">NWHC:44797-103</strain>
    </source>
</reference>
<dbReference type="GO" id="GO:0005096">
    <property type="term" value="F:GTPase activator activity"/>
    <property type="evidence" value="ECO:0007669"/>
    <property type="project" value="UniProtKB-KW"/>
</dbReference>
<dbReference type="Proteomes" id="UP000232875">
    <property type="component" value="Unassembled WGS sequence"/>
</dbReference>
<dbReference type="AlphaFoldDB" id="A0A2N1JBK1"/>
<dbReference type="GO" id="GO:0007165">
    <property type="term" value="P:signal transduction"/>
    <property type="evidence" value="ECO:0007669"/>
    <property type="project" value="InterPro"/>
</dbReference>
<feature type="domain" description="F-BAR" evidence="4">
    <location>
        <begin position="1"/>
        <end position="279"/>
    </location>
</feature>
<feature type="domain" description="Rho-GAP" evidence="3">
    <location>
        <begin position="349"/>
        <end position="550"/>
    </location>
</feature>
<gene>
    <name evidence="5" type="ORF">MVES_002251</name>
</gene>
<dbReference type="EMBL" id="KZ454990">
    <property type="protein sequence ID" value="PKI83923.1"/>
    <property type="molecule type" value="Genomic_DNA"/>
</dbReference>
<accession>A0A2N1JBK1</accession>
<dbReference type="InterPro" id="IPR050729">
    <property type="entry name" value="Rho-GAP"/>
</dbReference>
<dbReference type="SMART" id="SM00055">
    <property type="entry name" value="FCH"/>
    <property type="match status" value="1"/>
</dbReference>
<keyword evidence="2" id="KW-0175">Coiled coil</keyword>
<dbReference type="PROSITE" id="PS51741">
    <property type="entry name" value="F_BAR"/>
    <property type="match status" value="1"/>
</dbReference>
<evidence type="ECO:0000259" key="3">
    <source>
        <dbReference type="PROSITE" id="PS50238"/>
    </source>
</evidence>
<evidence type="ECO:0000313" key="6">
    <source>
        <dbReference type="Proteomes" id="UP000232875"/>
    </source>
</evidence>
<sequence>MLERSKQSIESARDAAAFFKKRAAIEEEYAHAVRKLAKQHGSQYSMHEARAGSYGENWKNILSAQENLSENHFRFATKLTQISDDIAVNVRDAERSRRSSREMGQRFEKGLVDAESNTERARLRFDLAAEDLERVHLVKQGDTTRAADMSIGHAASKRTLGMSFSKGGLFKSKNPQQILRHEEEFTMKKKSAHEVLRSEADAAQMLRQEYFHQHLPQIIRALKDTISELDTGLQFQLVRFAFLFESIILGDGIIINPLNENASTKGLRDAAADINNVSDFKDFIQSYELAQGQEYKSPSRLNPYDESTLSSLFYQTMLSGPSSQTARAVANTPADALVPHNTARPIFGEDLVKQLMRDGVDVPPILEICADAIERVGIQNTGIYRLSGTTSRVQNLKAKFDADWSAVNLMSDEALSDINIVAGCLKLWFRELPEPLLTYDLYPAFIEAAKIENEYLRQIRLHEQVNELPDANYATLRFLMGHLDRVRACEGVNQMSAHNLAIVFGPTLLSAPPDQIQSDVGKNGGPVQLQDMNYQCMAIETILTKYRDIFVD</sequence>
<proteinExistence type="predicted"/>
<keyword evidence="6" id="KW-1185">Reference proteome</keyword>
<dbReference type="Gene3D" id="1.20.1270.60">
    <property type="entry name" value="Arfaptin homology (AH) domain/BAR domain"/>
    <property type="match status" value="1"/>
</dbReference>
<dbReference type="Pfam" id="PF00620">
    <property type="entry name" value="RhoGAP"/>
    <property type="match status" value="1"/>
</dbReference>
<dbReference type="InterPro" id="IPR001060">
    <property type="entry name" value="FCH_dom"/>
</dbReference>
<name>A0A2N1JBK1_9BASI</name>
<dbReference type="InterPro" id="IPR000198">
    <property type="entry name" value="RhoGAP_dom"/>
</dbReference>
<evidence type="ECO:0000259" key="4">
    <source>
        <dbReference type="PROSITE" id="PS51741"/>
    </source>
</evidence>
<dbReference type="InterPro" id="IPR008936">
    <property type="entry name" value="Rho_GTPase_activation_prot"/>
</dbReference>
<evidence type="ECO:0008006" key="7">
    <source>
        <dbReference type="Google" id="ProtNLM"/>
    </source>
</evidence>
<dbReference type="PANTHER" id="PTHR23176:SF134">
    <property type="entry name" value="RHO-TYPE GTPASE-ACTIVATING PROTEIN"/>
    <property type="match status" value="1"/>
</dbReference>
<protein>
    <recommendedName>
        <fullName evidence="7">Rho-GAP domain-containing protein</fullName>
    </recommendedName>
</protein>
<dbReference type="GO" id="GO:0005737">
    <property type="term" value="C:cytoplasm"/>
    <property type="evidence" value="ECO:0007669"/>
    <property type="project" value="TreeGrafter"/>
</dbReference>
<organism evidence="5 6">
    <name type="scientific">Malassezia vespertilionis</name>
    <dbReference type="NCBI Taxonomy" id="2020962"/>
    <lineage>
        <taxon>Eukaryota</taxon>
        <taxon>Fungi</taxon>
        <taxon>Dikarya</taxon>
        <taxon>Basidiomycota</taxon>
        <taxon>Ustilaginomycotina</taxon>
        <taxon>Malasseziomycetes</taxon>
        <taxon>Malasseziales</taxon>
        <taxon>Malasseziaceae</taxon>
        <taxon>Malassezia</taxon>
    </lineage>
</organism>
<dbReference type="STRING" id="2020962.A0A2N1JBK1"/>
<evidence type="ECO:0000256" key="2">
    <source>
        <dbReference type="PROSITE-ProRule" id="PRU01077"/>
    </source>
</evidence>
<dbReference type="OrthoDB" id="79452at2759"/>
<dbReference type="InterPro" id="IPR027267">
    <property type="entry name" value="AH/BAR_dom_sf"/>
</dbReference>
<dbReference type="InterPro" id="IPR031160">
    <property type="entry name" value="F_BAR_dom"/>
</dbReference>
<dbReference type="Pfam" id="PF00611">
    <property type="entry name" value="FCH"/>
    <property type="match status" value="1"/>
</dbReference>
<dbReference type="SUPFAM" id="SSF103657">
    <property type="entry name" value="BAR/IMD domain-like"/>
    <property type="match status" value="1"/>
</dbReference>
<dbReference type="PANTHER" id="PTHR23176">
    <property type="entry name" value="RHO/RAC/CDC GTPASE-ACTIVATING PROTEIN"/>
    <property type="match status" value="1"/>
</dbReference>
<dbReference type="Gene3D" id="1.10.555.10">
    <property type="entry name" value="Rho GTPase activation protein"/>
    <property type="match status" value="1"/>
</dbReference>
<keyword evidence="1" id="KW-0343">GTPase activation</keyword>